<accession>A0A1L9QS09</accession>
<dbReference type="InterPro" id="IPR013766">
    <property type="entry name" value="Thioredoxin_domain"/>
</dbReference>
<evidence type="ECO:0000256" key="1">
    <source>
        <dbReference type="ARBA" id="ARBA00003330"/>
    </source>
</evidence>
<evidence type="ECO:0000256" key="5">
    <source>
        <dbReference type="ARBA" id="ARBA00023002"/>
    </source>
</evidence>
<reference evidence="13" key="1">
    <citation type="submission" date="2016-10" db="EMBL/GenBank/DDBJ databases">
        <title>CRISPR-Cas defence system in Roseofilum reptotaenium: evidence of a bacteriophage-cyanobacterium arms race in the coral black band disease.</title>
        <authorList>
            <person name="Buerger P."/>
            <person name="Wood-Charlson E.M."/>
            <person name="Weynberg K.D."/>
            <person name="Willis B."/>
            <person name="Van Oppen M.J."/>
        </authorList>
    </citation>
    <scope>NUCLEOTIDE SEQUENCE [LARGE SCALE GENOMIC DNA]</scope>
    <source>
        <strain evidence="13">AO1-A</strain>
    </source>
</reference>
<dbReference type="Pfam" id="PF00578">
    <property type="entry name" value="AhpC-TSA"/>
    <property type="match status" value="1"/>
</dbReference>
<dbReference type="PANTHER" id="PTHR42801">
    <property type="entry name" value="THIOREDOXIN-DEPENDENT PEROXIDE REDUCTASE"/>
    <property type="match status" value="1"/>
</dbReference>
<dbReference type="InterPro" id="IPR036249">
    <property type="entry name" value="Thioredoxin-like_sf"/>
</dbReference>
<evidence type="ECO:0000256" key="3">
    <source>
        <dbReference type="ARBA" id="ARBA00022559"/>
    </source>
</evidence>
<dbReference type="GO" id="GO:0008379">
    <property type="term" value="F:thioredoxin peroxidase activity"/>
    <property type="evidence" value="ECO:0007669"/>
    <property type="project" value="TreeGrafter"/>
</dbReference>
<dbReference type="PANTHER" id="PTHR42801:SF7">
    <property type="entry name" value="SLL1159 PROTEIN"/>
    <property type="match status" value="1"/>
</dbReference>
<dbReference type="EMBL" id="MLAW01000017">
    <property type="protein sequence ID" value="OJJ25453.1"/>
    <property type="molecule type" value="Genomic_DNA"/>
</dbReference>
<dbReference type="AlphaFoldDB" id="A0A1L9QS09"/>
<sequence>MGLTEHLNKTSQAVFADLSASIKARFKEATEELQNSGIIEQACQNGDLAPDFSLPNTMGKTITLSELLKVGPVIISFYRGKWCTFCNLELQAFQRISPNLKDLGTTLVAISPQTFDHSSGTVDQNQLIFDVLSDRGNAIARSYGLVFRLPESLRVLYQSFDIDLPAYNGDETFELPIPATYIISQDGKVALSFINADYTQRLDPRDIMKTLRSLKNGQS</sequence>
<feature type="domain" description="Thioredoxin" evidence="12">
    <location>
        <begin position="43"/>
        <end position="216"/>
    </location>
</feature>
<dbReference type="SUPFAM" id="SSF52833">
    <property type="entry name" value="Thioredoxin-like"/>
    <property type="match status" value="1"/>
</dbReference>
<dbReference type="EC" id="1.11.1.24" evidence="2"/>
<dbReference type="GO" id="GO:0045454">
    <property type="term" value="P:cell redox homeostasis"/>
    <property type="evidence" value="ECO:0007669"/>
    <property type="project" value="TreeGrafter"/>
</dbReference>
<evidence type="ECO:0000256" key="11">
    <source>
        <dbReference type="ARBA" id="ARBA00049091"/>
    </source>
</evidence>
<dbReference type="Gene3D" id="3.40.30.10">
    <property type="entry name" value="Glutaredoxin"/>
    <property type="match status" value="1"/>
</dbReference>
<protein>
    <recommendedName>
        <fullName evidence="2">thioredoxin-dependent peroxiredoxin</fullName>
        <ecNumber evidence="2">1.11.1.24</ecNumber>
    </recommendedName>
    <alternativeName>
        <fullName evidence="10">Bacterioferritin comigratory protein</fullName>
    </alternativeName>
    <alternativeName>
        <fullName evidence="8">Thioredoxin peroxidase</fullName>
    </alternativeName>
</protein>
<comment type="function">
    <text evidence="1">Thiol-specific peroxidase that catalyzes the reduction of hydrogen peroxide and organic hydroperoxides to water and alcohols, respectively. Plays a role in cell protection against oxidative stress by detoxifying peroxides and as sensor of hydrogen peroxide-mediated signaling events.</text>
</comment>
<dbReference type="CDD" id="cd02970">
    <property type="entry name" value="PRX_like2"/>
    <property type="match status" value="1"/>
</dbReference>
<organism evidence="13 14">
    <name type="scientific">Roseofilum reptotaenium AO1-A</name>
    <dbReference type="NCBI Taxonomy" id="1925591"/>
    <lineage>
        <taxon>Bacteria</taxon>
        <taxon>Bacillati</taxon>
        <taxon>Cyanobacteriota</taxon>
        <taxon>Cyanophyceae</taxon>
        <taxon>Desertifilales</taxon>
        <taxon>Desertifilaceae</taxon>
        <taxon>Roseofilum</taxon>
    </lineage>
</organism>
<keyword evidence="6" id="KW-1015">Disulfide bond</keyword>
<keyword evidence="4" id="KW-0049">Antioxidant</keyword>
<name>A0A1L9QS09_9CYAN</name>
<evidence type="ECO:0000259" key="12">
    <source>
        <dbReference type="PROSITE" id="PS51352"/>
    </source>
</evidence>
<evidence type="ECO:0000256" key="8">
    <source>
        <dbReference type="ARBA" id="ARBA00032824"/>
    </source>
</evidence>
<gene>
    <name evidence="13" type="ORF">BI308_11715</name>
</gene>
<dbReference type="GO" id="GO:0005737">
    <property type="term" value="C:cytoplasm"/>
    <property type="evidence" value="ECO:0007669"/>
    <property type="project" value="TreeGrafter"/>
</dbReference>
<dbReference type="Proteomes" id="UP000183940">
    <property type="component" value="Unassembled WGS sequence"/>
</dbReference>
<keyword evidence="14" id="KW-1185">Reference proteome</keyword>
<dbReference type="InterPro" id="IPR000866">
    <property type="entry name" value="AhpC/TSA"/>
</dbReference>
<evidence type="ECO:0000256" key="9">
    <source>
        <dbReference type="ARBA" id="ARBA00038489"/>
    </source>
</evidence>
<evidence type="ECO:0000313" key="13">
    <source>
        <dbReference type="EMBL" id="OJJ25453.1"/>
    </source>
</evidence>
<evidence type="ECO:0000256" key="6">
    <source>
        <dbReference type="ARBA" id="ARBA00023157"/>
    </source>
</evidence>
<keyword evidence="5" id="KW-0560">Oxidoreductase</keyword>
<evidence type="ECO:0000256" key="4">
    <source>
        <dbReference type="ARBA" id="ARBA00022862"/>
    </source>
</evidence>
<comment type="catalytic activity">
    <reaction evidence="11">
        <text>a hydroperoxide + [thioredoxin]-dithiol = an alcohol + [thioredoxin]-disulfide + H2O</text>
        <dbReference type="Rhea" id="RHEA:62620"/>
        <dbReference type="Rhea" id="RHEA-COMP:10698"/>
        <dbReference type="Rhea" id="RHEA-COMP:10700"/>
        <dbReference type="ChEBI" id="CHEBI:15377"/>
        <dbReference type="ChEBI" id="CHEBI:29950"/>
        <dbReference type="ChEBI" id="CHEBI:30879"/>
        <dbReference type="ChEBI" id="CHEBI:35924"/>
        <dbReference type="ChEBI" id="CHEBI:50058"/>
        <dbReference type="EC" id="1.11.1.24"/>
    </reaction>
</comment>
<comment type="caution">
    <text evidence="13">The sequence shown here is derived from an EMBL/GenBank/DDBJ whole genome shotgun (WGS) entry which is preliminary data.</text>
</comment>
<evidence type="ECO:0000256" key="10">
    <source>
        <dbReference type="ARBA" id="ARBA00041373"/>
    </source>
</evidence>
<keyword evidence="3" id="KW-0575">Peroxidase</keyword>
<comment type="similarity">
    <text evidence="9">Belongs to the peroxiredoxin family. BCP/PrxQ subfamily.</text>
</comment>
<evidence type="ECO:0000256" key="2">
    <source>
        <dbReference type="ARBA" id="ARBA00013017"/>
    </source>
</evidence>
<dbReference type="PROSITE" id="PS51352">
    <property type="entry name" value="THIOREDOXIN_2"/>
    <property type="match status" value="1"/>
</dbReference>
<dbReference type="STRING" id="1925591.BI308_11715"/>
<keyword evidence="7" id="KW-0676">Redox-active center</keyword>
<dbReference type="InterPro" id="IPR050924">
    <property type="entry name" value="Peroxiredoxin_BCP/PrxQ"/>
</dbReference>
<dbReference type="GO" id="GO:0034599">
    <property type="term" value="P:cellular response to oxidative stress"/>
    <property type="evidence" value="ECO:0007669"/>
    <property type="project" value="TreeGrafter"/>
</dbReference>
<evidence type="ECO:0000256" key="7">
    <source>
        <dbReference type="ARBA" id="ARBA00023284"/>
    </source>
</evidence>
<proteinExistence type="inferred from homology"/>
<evidence type="ECO:0000313" key="14">
    <source>
        <dbReference type="Proteomes" id="UP000183940"/>
    </source>
</evidence>